<gene>
    <name evidence="1" type="ORF">METZ01_LOCUS251542</name>
</gene>
<dbReference type="AlphaFoldDB" id="A0A382IGI3"/>
<reference evidence="1" key="1">
    <citation type="submission" date="2018-05" db="EMBL/GenBank/DDBJ databases">
        <authorList>
            <person name="Lanie J.A."/>
            <person name="Ng W.-L."/>
            <person name="Kazmierczak K.M."/>
            <person name="Andrzejewski T.M."/>
            <person name="Davidsen T.M."/>
            <person name="Wayne K.J."/>
            <person name="Tettelin H."/>
            <person name="Glass J.I."/>
            <person name="Rusch D."/>
            <person name="Podicherti R."/>
            <person name="Tsui H.-C.T."/>
            <person name="Winkler M.E."/>
        </authorList>
    </citation>
    <scope>NUCLEOTIDE SEQUENCE</scope>
</reference>
<dbReference type="EMBL" id="UINC01067227">
    <property type="protein sequence ID" value="SVB98688.1"/>
    <property type="molecule type" value="Genomic_DNA"/>
</dbReference>
<name>A0A382IGI3_9ZZZZ</name>
<protein>
    <submittedName>
        <fullName evidence="1">Uncharacterized protein</fullName>
    </submittedName>
</protein>
<proteinExistence type="predicted"/>
<sequence length="71" mass="8313">MQVRTYDSNNSMNLLGLSEIEIARLIESLATNPNIKEHEKEPTLNWMREQFSEQKIGGAWKRRLREKGNVI</sequence>
<evidence type="ECO:0000313" key="1">
    <source>
        <dbReference type="EMBL" id="SVB98688.1"/>
    </source>
</evidence>
<accession>A0A382IGI3</accession>
<organism evidence="1">
    <name type="scientific">marine metagenome</name>
    <dbReference type="NCBI Taxonomy" id="408172"/>
    <lineage>
        <taxon>unclassified sequences</taxon>
        <taxon>metagenomes</taxon>
        <taxon>ecological metagenomes</taxon>
    </lineage>
</organism>